<accession>A0A261U398</accession>
<evidence type="ECO:0000256" key="3">
    <source>
        <dbReference type="ARBA" id="ARBA00022801"/>
    </source>
</evidence>
<dbReference type="GO" id="GO:0046872">
    <property type="term" value="F:metal ion binding"/>
    <property type="evidence" value="ECO:0007669"/>
    <property type="project" value="UniProtKB-KW"/>
</dbReference>
<keyword evidence="3" id="KW-0378">Hydrolase</keyword>
<dbReference type="PANTHER" id="PTHR37326">
    <property type="entry name" value="BLL3975 PROTEIN"/>
    <property type="match status" value="1"/>
</dbReference>
<dbReference type="GO" id="GO:0016811">
    <property type="term" value="F:hydrolase activity, acting on carbon-nitrogen (but not peptide) bonds, in linear amides"/>
    <property type="evidence" value="ECO:0007669"/>
    <property type="project" value="InterPro"/>
</dbReference>
<reference evidence="6 7" key="1">
    <citation type="submission" date="2017-05" db="EMBL/GenBank/DDBJ databases">
        <title>Complete and WGS of Bordetella genogroups.</title>
        <authorList>
            <person name="Spilker T."/>
            <person name="LiPuma J."/>
        </authorList>
    </citation>
    <scope>NUCLEOTIDE SEQUENCE [LARGE SCALE GENOMIC DNA]</scope>
    <source>
        <strain evidence="6 7">AU9919</strain>
    </source>
</reference>
<organism evidence="6 7">
    <name type="scientific">Bordetella genomosp. 4</name>
    <dbReference type="NCBI Taxonomy" id="463044"/>
    <lineage>
        <taxon>Bacteria</taxon>
        <taxon>Pseudomonadati</taxon>
        <taxon>Pseudomonadota</taxon>
        <taxon>Betaproteobacteria</taxon>
        <taxon>Burkholderiales</taxon>
        <taxon>Alcaligenaceae</taxon>
        <taxon>Bordetella</taxon>
    </lineage>
</organism>
<dbReference type="SUPFAM" id="SSF53187">
    <property type="entry name" value="Zn-dependent exopeptidases"/>
    <property type="match status" value="1"/>
</dbReference>
<evidence type="ECO:0000313" key="7">
    <source>
        <dbReference type="Proteomes" id="UP000216885"/>
    </source>
</evidence>
<dbReference type="AlphaFoldDB" id="A0A261U398"/>
<dbReference type="PANTHER" id="PTHR37326:SF1">
    <property type="entry name" value="BLL3975 PROTEIN"/>
    <property type="match status" value="1"/>
</dbReference>
<dbReference type="Gene3D" id="3.40.630.10">
    <property type="entry name" value="Zn peptidases"/>
    <property type="match status" value="1"/>
</dbReference>
<evidence type="ECO:0000256" key="1">
    <source>
        <dbReference type="ARBA" id="ARBA00001947"/>
    </source>
</evidence>
<protein>
    <submittedName>
        <fullName evidence="6">Succinylglutamate desuccinylase</fullName>
    </submittedName>
</protein>
<name>A0A261U398_9BORD</name>
<dbReference type="RefSeq" id="WP_094837900.1">
    <property type="nucleotide sequence ID" value="NZ_NEVQ01000013.1"/>
</dbReference>
<sequence>MAAISIASHAGSLIRAQVDFERPGFQTGYLEVPYSRDRSAYGHIPIPVVVINNGIGPRLLLTGGNHGDEYEGPIALSKLIQRLKDEPIQGRLIIIPTLNLPAVLNASRTSPIDGGNLNRLFPGRRDGSVTEMIAHYVETELFPLVDGALDLHAGGASFDHLPTLLTAVPTEGKARADYMRLVHAFAAPRALLLDMLGEDRTYSAAAQRAGIWFIGGEFGGGSHCDPDCLKIVEDGVRRVLRELGVTPRDEPPVAQYSTRMLTMHGRSHYVFARHSGIFEPCYHLGDNVRKGQLAGRVFAPHAPWEPAHELYFEGDGIVMCARTYADVEPGDCVAMLACDAAGQG</sequence>
<dbReference type="CDD" id="cd06252">
    <property type="entry name" value="M14_ASTE_ASPA-like"/>
    <property type="match status" value="1"/>
</dbReference>
<dbReference type="InterPro" id="IPR043795">
    <property type="entry name" value="N-alpha-Ac-DABA-like"/>
</dbReference>
<dbReference type="Proteomes" id="UP000216885">
    <property type="component" value="Unassembled WGS sequence"/>
</dbReference>
<dbReference type="GO" id="GO:0016788">
    <property type="term" value="F:hydrolase activity, acting on ester bonds"/>
    <property type="evidence" value="ECO:0007669"/>
    <property type="project" value="InterPro"/>
</dbReference>
<keyword evidence="7" id="KW-1185">Reference proteome</keyword>
<evidence type="ECO:0000256" key="4">
    <source>
        <dbReference type="ARBA" id="ARBA00022833"/>
    </source>
</evidence>
<proteinExistence type="predicted"/>
<feature type="domain" description="Succinylglutamate desuccinylase/Aspartoacylase catalytic" evidence="5">
    <location>
        <begin position="56"/>
        <end position="242"/>
    </location>
</feature>
<dbReference type="PIRSF" id="PIRSF039012">
    <property type="entry name" value="ASP"/>
    <property type="match status" value="1"/>
</dbReference>
<comment type="cofactor">
    <cofactor evidence="1">
        <name>Zn(2+)</name>
        <dbReference type="ChEBI" id="CHEBI:29105"/>
    </cofactor>
</comment>
<evidence type="ECO:0000259" key="5">
    <source>
        <dbReference type="Pfam" id="PF24827"/>
    </source>
</evidence>
<dbReference type="InterPro" id="IPR053138">
    <property type="entry name" value="N-alpha-Ac-DABA_deacetylase"/>
</dbReference>
<dbReference type="Pfam" id="PF24827">
    <property type="entry name" value="AstE_AspA_cat"/>
    <property type="match status" value="1"/>
</dbReference>
<dbReference type="EMBL" id="NEVQ01000013">
    <property type="protein sequence ID" value="OZI56021.1"/>
    <property type="molecule type" value="Genomic_DNA"/>
</dbReference>
<evidence type="ECO:0000313" key="6">
    <source>
        <dbReference type="EMBL" id="OZI56021.1"/>
    </source>
</evidence>
<dbReference type="InterPro" id="IPR055438">
    <property type="entry name" value="AstE_AspA_cat"/>
</dbReference>
<evidence type="ECO:0000256" key="2">
    <source>
        <dbReference type="ARBA" id="ARBA00022723"/>
    </source>
</evidence>
<comment type="caution">
    <text evidence="6">The sequence shown here is derived from an EMBL/GenBank/DDBJ whole genome shotgun (WGS) entry which is preliminary data.</text>
</comment>
<keyword evidence="4" id="KW-0862">Zinc</keyword>
<keyword evidence="2" id="KW-0479">Metal-binding</keyword>
<gene>
    <name evidence="6" type="ORF">CAL20_11235</name>
</gene>